<sequence>MQTQRLTSAEISQLWSMYMNDSMSVCTFKHSLKTVEDSEVRAVIEYGLSLSQDHVEKLKTLFQSENIPVPIGLNEQDVDLTAPSLYTDEFWINNVKQTGQMGLTLYSQALSLAARPDIQYLFSECLRESIKLREQAMDVLLTKGIYVRAPYITTPNKVDFVTNQNFLAGFFGEKRPLLSLEVANLYDNIQRNALGQQLLTGFQQVARSKKVRQYIERGKEIAGKHTNLFSNVLQKEELPASVMWDTGVKESTVPPFSDKLMMFQTSAMNAAGIAYYGTSMSTCLRRDLSTHYARLMVEIGLFAEDGINLMIENGWFEEPPRTINHNELAKGND</sequence>
<protein>
    <submittedName>
        <fullName evidence="1">DUF3231 family protein</fullName>
    </submittedName>
</protein>
<dbReference type="RefSeq" id="WP_204710487.1">
    <property type="nucleotide sequence ID" value="NZ_JBHSZV010000038.1"/>
</dbReference>
<organism evidence="1 2">
    <name type="scientific">Halobacillus seohaensis</name>
    <dbReference type="NCBI Taxonomy" id="447421"/>
    <lineage>
        <taxon>Bacteria</taxon>
        <taxon>Bacillati</taxon>
        <taxon>Bacillota</taxon>
        <taxon>Bacilli</taxon>
        <taxon>Bacillales</taxon>
        <taxon>Bacillaceae</taxon>
        <taxon>Halobacillus</taxon>
    </lineage>
</organism>
<accession>A0ABW2ELQ8</accession>
<name>A0ABW2ELQ8_9BACI</name>
<evidence type="ECO:0000313" key="1">
    <source>
        <dbReference type="EMBL" id="MFC7063118.1"/>
    </source>
</evidence>
<dbReference type="InterPro" id="IPR021617">
    <property type="entry name" value="DUF3231"/>
</dbReference>
<dbReference type="Proteomes" id="UP001596410">
    <property type="component" value="Unassembled WGS sequence"/>
</dbReference>
<dbReference type="Pfam" id="PF11553">
    <property type="entry name" value="DUF3231"/>
    <property type="match status" value="2"/>
</dbReference>
<dbReference type="Gene3D" id="1.20.1260.10">
    <property type="match status" value="2"/>
</dbReference>
<gene>
    <name evidence="1" type="ORF">ACFQIC_14925</name>
</gene>
<evidence type="ECO:0000313" key="2">
    <source>
        <dbReference type="Proteomes" id="UP001596410"/>
    </source>
</evidence>
<proteinExistence type="predicted"/>
<keyword evidence="2" id="KW-1185">Reference proteome</keyword>
<comment type="caution">
    <text evidence="1">The sequence shown here is derived from an EMBL/GenBank/DDBJ whole genome shotgun (WGS) entry which is preliminary data.</text>
</comment>
<dbReference type="InterPro" id="IPR012347">
    <property type="entry name" value="Ferritin-like"/>
</dbReference>
<reference evidence="2" key="1">
    <citation type="journal article" date="2019" name="Int. J. Syst. Evol. Microbiol.">
        <title>The Global Catalogue of Microorganisms (GCM) 10K type strain sequencing project: providing services to taxonomists for standard genome sequencing and annotation.</title>
        <authorList>
            <consortium name="The Broad Institute Genomics Platform"/>
            <consortium name="The Broad Institute Genome Sequencing Center for Infectious Disease"/>
            <person name="Wu L."/>
            <person name="Ma J."/>
        </authorList>
    </citation>
    <scope>NUCLEOTIDE SEQUENCE [LARGE SCALE GENOMIC DNA]</scope>
    <source>
        <strain evidence="2">CGMCC 4.1621</strain>
    </source>
</reference>
<dbReference type="EMBL" id="JBHSZV010000038">
    <property type="protein sequence ID" value="MFC7063118.1"/>
    <property type="molecule type" value="Genomic_DNA"/>
</dbReference>